<dbReference type="GO" id="GO:0032784">
    <property type="term" value="P:regulation of DNA-templated transcription elongation"/>
    <property type="evidence" value="ECO:0007669"/>
    <property type="project" value="InterPro"/>
</dbReference>
<gene>
    <name evidence="2" type="ordered locus">Mmol_2017</name>
</gene>
<dbReference type="STRING" id="583345.Mmol_2017"/>
<dbReference type="GO" id="GO:0003746">
    <property type="term" value="F:translation elongation factor activity"/>
    <property type="evidence" value="ECO:0007669"/>
    <property type="project" value="UniProtKB-KW"/>
</dbReference>
<evidence type="ECO:0000313" key="3">
    <source>
        <dbReference type="Proteomes" id="UP000002742"/>
    </source>
</evidence>
<evidence type="ECO:0000313" key="2">
    <source>
        <dbReference type="EMBL" id="ACT48919.1"/>
    </source>
</evidence>
<keyword evidence="2" id="KW-0648">Protein biosynthesis</keyword>
<dbReference type="InterPro" id="IPR036953">
    <property type="entry name" value="GreA/GreB_C_sf"/>
</dbReference>
<reference evidence="3" key="1">
    <citation type="submission" date="2009-07" db="EMBL/GenBank/DDBJ databases">
        <title>Complete sequence of Methylotenera mobilis JLW8.</title>
        <authorList>
            <consortium name="US DOE Joint Genome Institute"/>
            <person name="Lucas S."/>
            <person name="Copeland A."/>
            <person name="Lapidus A."/>
            <person name="Glavina del Rio T."/>
            <person name="Tice H."/>
            <person name="Bruce D."/>
            <person name="Goodwin L."/>
            <person name="Pitluck S."/>
            <person name="LaButti K.M."/>
            <person name="Clum A."/>
            <person name="Larimer F."/>
            <person name="Land M."/>
            <person name="Hauser L."/>
            <person name="Kyrpides N."/>
            <person name="Mikhailova N."/>
            <person name="Kayluzhnaya M."/>
            <person name="Chistoserdova L."/>
        </authorList>
    </citation>
    <scope>NUCLEOTIDE SEQUENCE [LARGE SCALE GENOMIC DNA]</scope>
    <source>
        <strain evidence="3">JLW8 / ATCC BAA-1282 / DSM 17540</strain>
    </source>
</reference>
<organism evidence="2 3">
    <name type="scientific">Methylotenera mobilis (strain JLW8 / ATCC BAA-1282 / DSM 17540)</name>
    <dbReference type="NCBI Taxonomy" id="583345"/>
    <lineage>
        <taxon>Bacteria</taxon>
        <taxon>Pseudomonadati</taxon>
        <taxon>Pseudomonadota</taxon>
        <taxon>Betaproteobacteria</taxon>
        <taxon>Nitrosomonadales</taxon>
        <taxon>Methylophilaceae</taxon>
        <taxon>Methylotenera</taxon>
    </lineage>
</organism>
<protein>
    <submittedName>
        <fullName evidence="2">GreA/GreB family elongation factor</fullName>
    </submittedName>
</protein>
<evidence type="ECO:0000259" key="1">
    <source>
        <dbReference type="Pfam" id="PF01272"/>
    </source>
</evidence>
<keyword evidence="3" id="KW-1185">Reference proteome</keyword>
<keyword evidence="2" id="KW-0251">Elongation factor</keyword>
<dbReference type="AlphaFoldDB" id="C6WYK0"/>
<feature type="domain" description="Transcription elongation factor GreA/GreB C-terminal" evidence="1">
    <location>
        <begin position="42"/>
        <end position="117"/>
    </location>
</feature>
<proteinExistence type="predicted"/>
<dbReference type="NCBIfam" id="NF004396">
    <property type="entry name" value="PRK05753.1"/>
    <property type="match status" value="1"/>
</dbReference>
<dbReference type="PANTHER" id="PTHR30437:SF5">
    <property type="entry name" value="REGULATOR OF NUCLEOSIDE DIPHOSPHATE KINASE"/>
    <property type="match status" value="1"/>
</dbReference>
<name>C6WYK0_METML</name>
<dbReference type="GO" id="GO:0070063">
    <property type="term" value="F:RNA polymerase binding"/>
    <property type="evidence" value="ECO:0007669"/>
    <property type="project" value="InterPro"/>
</dbReference>
<dbReference type="GO" id="GO:0006354">
    <property type="term" value="P:DNA-templated transcription elongation"/>
    <property type="evidence" value="ECO:0007669"/>
    <property type="project" value="TreeGrafter"/>
</dbReference>
<dbReference type="EMBL" id="CP001672">
    <property type="protein sequence ID" value="ACT48919.1"/>
    <property type="molecule type" value="Genomic_DNA"/>
</dbReference>
<dbReference type="Proteomes" id="UP000002742">
    <property type="component" value="Chromosome"/>
</dbReference>
<reference evidence="2 3" key="2">
    <citation type="journal article" date="2011" name="J. Bacteriol.">
        <title>Genomes of three methylotrophs from a single niche uncover genetic and metabolic divergence of Methylophilaceae.</title>
        <authorList>
            <person name="Lapidus A."/>
            <person name="Clum A."/>
            <person name="Labutti K."/>
            <person name="Kaluzhnaya M.G."/>
            <person name="Lim S."/>
            <person name="Beck D.A."/>
            <person name="Glavina Del Rio T."/>
            <person name="Nolan M."/>
            <person name="Mavromatis K."/>
            <person name="Huntemann M."/>
            <person name="Lucas S."/>
            <person name="Lidstrom M.E."/>
            <person name="Ivanova N."/>
            <person name="Chistoserdova L."/>
        </authorList>
    </citation>
    <scope>NUCLEOTIDE SEQUENCE [LARGE SCALE GENOMIC DNA]</scope>
    <source>
        <strain evidence="3">JLW8 / ATCC BAA-1282 / DSM 17540</strain>
    </source>
</reference>
<dbReference type="Pfam" id="PF01272">
    <property type="entry name" value="GreA_GreB"/>
    <property type="match status" value="1"/>
</dbReference>
<dbReference type="GO" id="GO:0003677">
    <property type="term" value="F:DNA binding"/>
    <property type="evidence" value="ECO:0007669"/>
    <property type="project" value="InterPro"/>
</dbReference>
<dbReference type="SUPFAM" id="SSF54534">
    <property type="entry name" value="FKBP-like"/>
    <property type="match status" value="1"/>
</dbReference>
<dbReference type="InterPro" id="IPR001437">
    <property type="entry name" value="Tscrpt_elong_fac_GreA/B_C"/>
</dbReference>
<dbReference type="InterPro" id="IPR023459">
    <property type="entry name" value="Tscrpt_elong_fac_GreA/B_fam"/>
</dbReference>
<dbReference type="PANTHER" id="PTHR30437">
    <property type="entry name" value="TRANSCRIPTION ELONGATION FACTOR GREA"/>
    <property type="match status" value="1"/>
</dbReference>
<sequence length="125" mass="13673">MMEIDKLILSDQDYARLSMLANDELLGDELSRAIVVPADQVPADVVRINSRVIYLDESSGLSREVELVFPEGADLKFGKISVLSPVGSALLGLKEGQVIDWPFPHGQSRRLKVVSVANYVAFASD</sequence>
<dbReference type="eggNOG" id="COG0782">
    <property type="taxonomic scope" value="Bacteria"/>
</dbReference>
<accession>C6WYK0</accession>
<dbReference type="Gene3D" id="3.10.50.30">
    <property type="entry name" value="Transcription elongation factor, GreA/GreB, C-terminal domain"/>
    <property type="match status" value="1"/>
</dbReference>
<dbReference type="KEGG" id="mmb:Mmol_2017"/>
<dbReference type="HOGENOM" id="CLU_120358_1_1_4"/>